<evidence type="ECO:0000313" key="19">
    <source>
        <dbReference type="Proteomes" id="UP000000845"/>
    </source>
</evidence>
<dbReference type="STRING" id="526218.Sterm_1616"/>
<dbReference type="GO" id="GO:0009401">
    <property type="term" value="P:phosphoenolpyruvate-dependent sugar phosphotransferase system"/>
    <property type="evidence" value="ECO:0007669"/>
    <property type="project" value="UniProtKB-KW"/>
</dbReference>
<evidence type="ECO:0000256" key="17">
    <source>
        <dbReference type="PROSITE-ProRule" id="PRU00418"/>
    </source>
</evidence>
<keyword evidence="7" id="KW-0762">Sugar transport</keyword>
<organism evidence="18 19">
    <name type="scientific">Sebaldella termitidis (strain ATCC 33386 / NCTC 11300)</name>
    <dbReference type="NCBI Taxonomy" id="526218"/>
    <lineage>
        <taxon>Bacteria</taxon>
        <taxon>Fusobacteriati</taxon>
        <taxon>Fusobacteriota</taxon>
        <taxon>Fusobacteriia</taxon>
        <taxon>Fusobacteriales</taxon>
        <taxon>Leptotrichiaceae</taxon>
        <taxon>Sebaldella</taxon>
    </lineage>
</organism>
<evidence type="ECO:0000256" key="4">
    <source>
        <dbReference type="ARBA" id="ARBA00022448"/>
    </source>
</evidence>
<comment type="subunit">
    <text evidence="2">Homotrimer.</text>
</comment>
<sequence length="104" mass="11694">MDIEQISFQIISFAGDSFSTMLKALGKAKEKDFESAEKLMEEAKKSLDDAHNVHTEILVSEAQGNKQEYSVLLSHAQDTLMNTILAETLLSEIIELYKAKEDKE</sequence>
<dbReference type="Gene3D" id="1.20.58.80">
    <property type="entry name" value="Phosphotransferase system, lactose/cellobiose-type IIA subunit"/>
    <property type="match status" value="1"/>
</dbReference>
<keyword evidence="19" id="KW-1185">Reference proteome</keyword>
<evidence type="ECO:0000256" key="1">
    <source>
        <dbReference type="ARBA" id="ARBA00004496"/>
    </source>
</evidence>
<dbReference type="PANTHER" id="PTHR34382">
    <property type="entry name" value="PTS SYSTEM N,N'-DIACETYLCHITOBIOSE-SPECIFIC EIIA COMPONENT"/>
    <property type="match status" value="1"/>
</dbReference>
<evidence type="ECO:0000256" key="9">
    <source>
        <dbReference type="ARBA" id="ARBA00022683"/>
    </source>
</evidence>
<dbReference type="KEGG" id="str:Sterm_1616"/>
<keyword evidence="6" id="KW-0597">Phosphoprotein</keyword>
<feature type="binding site" evidence="16">
    <location>
        <position position="78"/>
    </location>
    <ligand>
        <name>Mg(2+)</name>
        <dbReference type="ChEBI" id="CHEBI:18420"/>
        <note>ligand shared between all trimeric partners</note>
    </ligand>
</feature>
<evidence type="ECO:0000256" key="5">
    <source>
        <dbReference type="ARBA" id="ARBA00022490"/>
    </source>
</evidence>
<dbReference type="InterPro" id="IPR003188">
    <property type="entry name" value="PTS_IIA_lac/cel"/>
</dbReference>
<keyword evidence="10 16" id="KW-0479">Metal-binding</keyword>
<keyword evidence="4" id="KW-0813">Transport</keyword>
<evidence type="ECO:0000256" key="6">
    <source>
        <dbReference type="ARBA" id="ARBA00022553"/>
    </source>
</evidence>
<dbReference type="PIRSF" id="PIRSF000699">
    <property type="entry name" value="PTS_IILac_III"/>
    <property type="match status" value="1"/>
</dbReference>
<evidence type="ECO:0000256" key="7">
    <source>
        <dbReference type="ARBA" id="ARBA00022597"/>
    </source>
</evidence>
<evidence type="ECO:0000256" key="2">
    <source>
        <dbReference type="ARBA" id="ARBA00011233"/>
    </source>
</evidence>
<keyword evidence="5" id="KW-0963">Cytoplasm</keyword>
<keyword evidence="9" id="KW-0598">Phosphotransferase system</keyword>
<evidence type="ECO:0000256" key="13">
    <source>
        <dbReference type="ARBA" id="ARBA00031467"/>
    </source>
</evidence>
<dbReference type="CDD" id="cd00215">
    <property type="entry name" value="PTS_IIA_lac"/>
    <property type="match status" value="1"/>
</dbReference>
<evidence type="ECO:0000256" key="12">
    <source>
        <dbReference type="ARBA" id="ARBA00030293"/>
    </source>
</evidence>
<dbReference type="HOGENOM" id="CLU_152490_0_0_0"/>
<dbReference type="Proteomes" id="UP000000845">
    <property type="component" value="Chromosome"/>
</dbReference>
<keyword evidence="11 16" id="KW-0460">Magnesium</keyword>
<evidence type="ECO:0000256" key="16">
    <source>
        <dbReference type="PIRSR" id="PIRSR000699-2"/>
    </source>
</evidence>
<dbReference type="GO" id="GO:0005737">
    <property type="term" value="C:cytoplasm"/>
    <property type="evidence" value="ECO:0007669"/>
    <property type="project" value="UniProtKB-SubCell"/>
</dbReference>
<dbReference type="eggNOG" id="COG1447">
    <property type="taxonomic scope" value="Bacteria"/>
</dbReference>
<evidence type="ECO:0000256" key="15">
    <source>
        <dbReference type="PIRSR" id="PIRSR000699-1"/>
    </source>
</evidence>
<protein>
    <recommendedName>
        <fullName evidence="3">PTS system lactose-specific EIIA component</fullName>
    </recommendedName>
    <alternativeName>
        <fullName evidence="12">EIIA-Lac</fullName>
    </alternativeName>
    <alternativeName>
        <fullName evidence="14">EIII-Lac</fullName>
    </alternativeName>
    <alternativeName>
        <fullName evidence="13">Lactose-specific phosphotransferase enzyme IIA component</fullName>
    </alternativeName>
</protein>
<dbReference type="AlphaFoldDB" id="D1AI90"/>
<accession>D1AI90</accession>
<dbReference type="GO" id="GO:0046872">
    <property type="term" value="F:metal ion binding"/>
    <property type="evidence" value="ECO:0007669"/>
    <property type="project" value="UniProtKB-KW"/>
</dbReference>
<dbReference type="PANTHER" id="PTHR34382:SF9">
    <property type="entry name" value="PHOSPHOTRANSFERASE SYSTEM SUGAR-SPECIFIC EII COMPONENT"/>
    <property type="match status" value="1"/>
</dbReference>
<dbReference type="SUPFAM" id="SSF46973">
    <property type="entry name" value="Enzyme IIa from lactose specific PTS, IIa-lac"/>
    <property type="match status" value="1"/>
</dbReference>
<comment type="cofactor">
    <cofactor evidence="16">
        <name>Mg(2+)</name>
        <dbReference type="ChEBI" id="CHEBI:18420"/>
    </cofactor>
    <text evidence="16">Binds 1 Mg(2+) ion per trimer.</text>
</comment>
<proteinExistence type="predicted"/>
<evidence type="ECO:0000313" key="18">
    <source>
        <dbReference type="EMBL" id="ACZ08474.1"/>
    </source>
</evidence>
<dbReference type="EMBL" id="CP001739">
    <property type="protein sequence ID" value="ACZ08474.1"/>
    <property type="molecule type" value="Genomic_DNA"/>
</dbReference>
<dbReference type="PROSITE" id="PS51095">
    <property type="entry name" value="PTS_EIIA_TYPE_3"/>
    <property type="match status" value="1"/>
</dbReference>
<keyword evidence="8" id="KW-0808">Transferase</keyword>
<evidence type="ECO:0000256" key="10">
    <source>
        <dbReference type="ARBA" id="ARBA00022723"/>
    </source>
</evidence>
<feature type="modified residue" description="Phosphohistidine; by HPr" evidence="17">
    <location>
        <position position="75"/>
    </location>
</feature>
<dbReference type="Pfam" id="PF02255">
    <property type="entry name" value="PTS_IIA"/>
    <property type="match status" value="1"/>
</dbReference>
<feature type="active site" description="Tele-phosphohistidine intermediate" evidence="15">
    <location>
        <position position="75"/>
    </location>
</feature>
<name>D1AI90_SEBTE</name>
<comment type="subcellular location">
    <subcellularLocation>
        <location evidence="1">Cytoplasm</location>
    </subcellularLocation>
</comment>
<reference evidence="18 19" key="2">
    <citation type="journal article" date="2010" name="Stand. Genomic Sci.">
        <title>Complete genome sequence of Sebaldella termitidis type strain (NCTC 11300).</title>
        <authorList>
            <person name="Harmon-Smith M."/>
            <person name="Celia L."/>
            <person name="Chertkov O."/>
            <person name="Lapidus A."/>
            <person name="Copeland A."/>
            <person name="Glavina Del Rio T."/>
            <person name="Nolan M."/>
            <person name="Lucas S."/>
            <person name="Tice H."/>
            <person name="Cheng J.F."/>
            <person name="Han C."/>
            <person name="Detter J.C."/>
            <person name="Bruce D."/>
            <person name="Goodwin L."/>
            <person name="Pitluck S."/>
            <person name="Pati A."/>
            <person name="Liolios K."/>
            <person name="Ivanova N."/>
            <person name="Mavromatis K."/>
            <person name="Mikhailova N."/>
            <person name="Chen A."/>
            <person name="Palaniappan K."/>
            <person name="Land M."/>
            <person name="Hauser L."/>
            <person name="Chang Y.J."/>
            <person name="Jeffries C.D."/>
            <person name="Brettin T."/>
            <person name="Goker M."/>
            <person name="Beck B."/>
            <person name="Bristow J."/>
            <person name="Eisen J.A."/>
            <person name="Markowitz V."/>
            <person name="Hugenholtz P."/>
            <person name="Kyrpides N.C."/>
            <person name="Klenk H.P."/>
            <person name="Chen F."/>
        </authorList>
    </citation>
    <scope>NUCLEOTIDE SEQUENCE [LARGE SCALE GENOMIC DNA]</scope>
    <source>
        <strain evidence="19">ATCC 33386 / NCTC 11300</strain>
    </source>
</reference>
<reference evidence="19" key="1">
    <citation type="submission" date="2009-09" db="EMBL/GenBank/DDBJ databases">
        <title>The complete chromosome of Sebaldella termitidis ATCC 33386.</title>
        <authorList>
            <consortium name="US DOE Joint Genome Institute (JGI-PGF)"/>
            <person name="Lucas S."/>
            <person name="Copeland A."/>
            <person name="Lapidus A."/>
            <person name="Glavina del Rio T."/>
            <person name="Dalin E."/>
            <person name="Tice H."/>
            <person name="Bruce D."/>
            <person name="Goodwin L."/>
            <person name="Pitluck S."/>
            <person name="Kyrpides N."/>
            <person name="Mavromatis K."/>
            <person name="Ivanova N."/>
            <person name="Mikhailova N."/>
            <person name="Sims D."/>
            <person name="Meincke L."/>
            <person name="Brettin T."/>
            <person name="Detter J.C."/>
            <person name="Han C."/>
            <person name="Larimer F."/>
            <person name="Land M."/>
            <person name="Hauser L."/>
            <person name="Markowitz V."/>
            <person name="Cheng J.F."/>
            <person name="Hugenholtz P."/>
            <person name="Woyke T."/>
            <person name="Wu D."/>
            <person name="Eisen J.A."/>
        </authorList>
    </citation>
    <scope>NUCLEOTIDE SEQUENCE [LARGE SCALE GENOMIC DNA]</scope>
    <source>
        <strain evidence="19">ATCC 33386 / NCTC 11300</strain>
    </source>
</reference>
<dbReference type="GO" id="GO:0016740">
    <property type="term" value="F:transferase activity"/>
    <property type="evidence" value="ECO:0007669"/>
    <property type="project" value="UniProtKB-KW"/>
</dbReference>
<evidence type="ECO:0000256" key="11">
    <source>
        <dbReference type="ARBA" id="ARBA00022842"/>
    </source>
</evidence>
<evidence type="ECO:0000256" key="14">
    <source>
        <dbReference type="ARBA" id="ARBA00032708"/>
    </source>
</evidence>
<dbReference type="InterPro" id="IPR036542">
    <property type="entry name" value="PTS_IIA_lac/cel_sf"/>
</dbReference>
<evidence type="ECO:0000256" key="3">
    <source>
        <dbReference type="ARBA" id="ARBA00014322"/>
    </source>
</evidence>
<gene>
    <name evidence="18" type="ordered locus">Sterm_1616</name>
</gene>
<evidence type="ECO:0000256" key="8">
    <source>
        <dbReference type="ARBA" id="ARBA00022679"/>
    </source>
</evidence>
<dbReference type="RefSeq" id="WP_012861070.1">
    <property type="nucleotide sequence ID" value="NC_013517.1"/>
</dbReference>